<dbReference type="EMBL" id="LLXI01001767">
    <property type="protein sequence ID" value="PKY55080.1"/>
    <property type="molecule type" value="Genomic_DNA"/>
</dbReference>
<protein>
    <submittedName>
        <fullName evidence="1">Uncharacterized protein</fullName>
    </submittedName>
</protein>
<dbReference type="Proteomes" id="UP000234323">
    <property type="component" value="Unassembled WGS sequence"/>
</dbReference>
<dbReference type="VEuPathDB" id="FungiDB:RhiirA1_532381"/>
<evidence type="ECO:0000313" key="1">
    <source>
        <dbReference type="EMBL" id="PKY55080.1"/>
    </source>
</evidence>
<sequence>NTEPDLYEKVKANQIHTCSLKCGGPAAPGHTCKKGFPHPFSPYTYFDTDTQRYIYRCIKPEDQWVVPYHPQILMIWNAHMNIQYVSSQKLAFYLTKYIAK</sequence>
<name>A0A2I1H891_9GLOM</name>
<proteinExistence type="predicted"/>
<evidence type="ECO:0000313" key="2">
    <source>
        <dbReference type="Proteomes" id="UP000234323"/>
    </source>
</evidence>
<organism evidence="1 2">
    <name type="scientific">Rhizophagus irregularis</name>
    <dbReference type="NCBI Taxonomy" id="588596"/>
    <lineage>
        <taxon>Eukaryota</taxon>
        <taxon>Fungi</taxon>
        <taxon>Fungi incertae sedis</taxon>
        <taxon>Mucoromycota</taxon>
        <taxon>Glomeromycotina</taxon>
        <taxon>Glomeromycetes</taxon>
        <taxon>Glomerales</taxon>
        <taxon>Glomeraceae</taxon>
        <taxon>Rhizophagus</taxon>
    </lineage>
</organism>
<gene>
    <name evidence="1" type="ORF">RhiirA4_292604</name>
</gene>
<keyword evidence="2" id="KW-1185">Reference proteome</keyword>
<reference evidence="1 2" key="1">
    <citation type="submission" date="2015-10" db="EMBL/GenBank/DDBJ databases">
        <title>Genome analyses suggest a sexual origin of heterokaryosis in a supposedly ancient asexual fungus.</title>
        <authorList>
            <person name="Ropars J."/>
            <person name="Sedzielewska K."/>
            <person name="Noel J."/>
            <person name="Charron P."/>
            <person name="Farinelli L."/>
            <person name="Marton T."/>
            <person name="Kruger M."/>
            <person name="Pelin A."/>
            <person name="Brachmann A."/>
            <person name="Corradi N."/>
        </authorList>
    </citation>
    <scope>NUCLEOTIDE SEQUENCE [LARGE SCALE GENOMIC DNA]</scope>
    <source>
        <strain evidence="1 2">A4</strain>
    </source>
</reference>
<feature type="non-terminal residue" evidence="1">
    <location>
        <position position="100"/>
    </location>
</feature>
<accession>A0A2I1H891</accession>
<feature type="non-terminal residue" evidence="1">
    <location>
        <position position="1"/>
    </location>
</feature>
<comment type="caution">
    <text evidence="1">The sequence shown here is derived from an EMBL/GenBank/DDBJ whole genome shotgun (WGS) entry which is preliminary data.</text>
</comment>
<dbReference type="AlphaFoldDB" id="A0A2I1H891"/>